<name>A0A0L0FQ76_9EUKA</name>
<evidence type="ECO:0000259" key="1">
    <source>
        <dbReference type="PROSITE" id="PS50053"/>
    </source>
</evidence>
<gene>
    <name evidence="2" type="ORF">SARC_09417</name>
</gene>
<reference evidence="2 3" key="1">
    <citation type="submission" date="2011-02" db="EMBL/GenBank/DDBJ databases">
        <title>The Genome Sequence of Sphaeroforma arctica JP610.</title>
        <authorList>
            <consortium name="The Broad Institute Genome Sequencing Platform"/>
            <person name="Russ C."/>
            <person name="Cuomo C."/>
            <person name="Young S.K."/>
            <person name="Zeng Q."/>
            <person name="Gargeya S."/>
            <person name="Alvarado L."/>
            <person name="Berlin A."/>
            <person name="Chapman S.B."/>
            <person name="Chen Z."/>
            <person name="Freedman E."/>
            <person name="Gellesch M."/>
            <person name="Goldberg J."/>
            <person name="Griggs A."/>
            <person name="Gujja S."/>
            <person name="Heilman E."/>
            <person name="Heiman D."/>
            <person name="Howarth C."/>
            <person name="Mehta T."/>
            <person name="Neiman D."/>
            <person name="Pearson M."/>
            <person name="Roberts A."/>
            <person name="Saif S."/>
            <person name="Shea T."/>
            <person name="Shenoy N."/>
            <person name="Sisk P."/>
            <person name="Stolte C."/>
            <person name="Sykes S."/>
            <person name="White J."/>
            <person name="Yandava C."/>
            <person name="Burger G."/>
            <person name="Gray M.W."/>
            <person name="Holland P.W.H."/>
            <person name="King N."/>
            <person name="Lang F.B.F."/>
            <person name="Roger A.J."/>
            <person name="Ruiz-Trillo I."/>
            <person name="Haas B."/>
            <person name="Nusbaum C."/>
            <person name="Birren B."/>
        </authorList>
    </citation>
    <scope>NUCLEOTIDE SEQUENCE [LARGE SCALE GENOMIC DNA]</scope>
    <source>
        <strain evidence="2 3">JP610</strain>
    </source>
</reference>
<evidence type="ECO:0000313" key="3">
    <source>
        <dbReference type="Proteomes" id="UP000054560"/>
    </source>
</evidence>
<dbReference type="InterPro" id="IPR000626">
    <property type="entry name" value="Ubiquitin-like_dom"/>
</dbReference>
<evidence type="ECO:0000313" key="2">
    <source>
        <dbReference type="EMBL" id="KNC78138.1"/>
    </source>
</evidence>
<accession>A0A0L0FQ76</accession>
<dbReference type="AlphaFoldDB" id="A0A0L0FQ76"/>
<organism evidence="2 3">
    <name type="scientific">Sphaeroforma arctica JP610</name>
    <dbReference type="NCBI Taxonomy" id="667725"/>
    <lineage>
        <taxon>Eukaryota</taxon>
        <taxon>Ichthyosporea</taxon>
        <taxon>Ichthyophonida</taxon>
        <taxon>Sphaeroforma</taxon>
    </lineage>
</organism>
<dbReference type="CDD" id="cd17039">
    <property type="entry name" value="Ubl_ubiquitin_like"/>
    <property type="match status" value="1"/>
</dbReference>
<dbReference type="InterPro" id="IPR029071">
    <property type="entry name" value="Ubiquitin-like_domsf"/>
</dbReference>
<dbReference type="Gene3D" id="3.10.20.90">
    <property type="entry name" value="Phosphatidylinositol 3-kinase Catalytic Subunit, Chain A, domain 1"/>
    <property type="match status" value="1"/>
</dbReference>
<dbReference type="RefSeq" id="XP_014152040.1">
    <property type="nucleotide sequence ID" value="XM_014296565.1"/>
</dbReference>
<proteinExistence type="predicted"/>
<dbReference type="SUPFAM" id="SSF54236">
    <property type="entry name" value="Ubiquitin-like"/>
    <property type="match status" value="1"/>
</dbReference>
<dbReference type="Pfam" id="PF00240">
    <property type="entry name" value="ubiquitin"/>
    <property type="match status" value="1"/>
</dbReference>
<dbReference type="GeneID" id="25909921"/>
<dbReference type="EMBL" id="KQ242551">
    <property type="protein sequence ID" value="KNC78138.1"/>
    <property type="molecule type" value="Genomic_DNA"/>
</dbReference>
<dbReference type="PROSITE" id="PS50053">
    <property type="entry name" value="UBIQUITIN_2"/>
    <property type="match status" value="1"/>
</dbReference>
<feature type="domain" description="Ubiquitin-like" evidence="1">
    <location>
        <begin position="1"/>
        <end position="57"/>
    </location>
</feature>
<sequence>MDVIIKRPETSSSLQLKADYTTTVGDIKLRITEETGIPTEEINLHYNDKQLPDAQTLWMIEKTITSQPGSESTKSTTANTTEEKLEFNMTYNMDGGCKILCLPCTLIACCFGYLCPCCC</sequence>
<keyword evidence="3" id="KW-1185">Reference proteome</keyword>
<protein>
    <recommendedName>
        <fullName evidence="1">Ubiquitin-like domain-containing protein</fullName>
    </recommendedName>
</protein>
<dbReference type="Proteomes" id="UP000054560">
    <property type="component" value="Unassembled WGS sequence"/>
</dbReference>